<evidence type="ECO:0008006" key="3">
    <source>
        <dbReference type="Google" id="ProtNLM"/>
    </source>
</evidence>
<dbReference type="EMBL" id="BART01036136">
    <property type="protein sequence ID" value="GAH07883.1"/>
    <property type="molecule type" value="Genomic_DNA"/>
</dbReference>
<feature type="non-terminal residue" evidence="2">
    <location>
        <position position="134"/>
    </location>
</feature>
<dbReference type="AlphaFoldDB" id="X1EGV7"/>
<organism evidence="2">
    <name type="scientific">marine sediment metagenome</name>
    <dbReference type="NCBI Taxonomy" id="412755"/>
    <lineage>
        <taxon>unclassified sequences</taxon>
        <taxon>metagenomes</taxon>
        <taxon>ecological metagenomes</taxon>
    </lineage>
</organism>
<gene>
    <name evidence="2" type="ORF">S01H4_61072</name>
</gene>
<accession>X1EGV7</accession>
<protein>
    <recommendedName>
        <fullName evidence="3">CoA transferase</fullName>
    </recommendedName>
</protein>
<dbReference type="SUPFAM" id="SSF89796">
    <property type="entry name" value="CoA-transferase family III (CaiB/BaiF)"/>
    <property type="match status" value="1"/>
</dbReference>
<dbReference type="Pfam" id="PF02515">
    <property type="entry name" value="CoA_transf_3"/>
    <property type="match status" value="1"/>
</dbReference>
<dbReference type="PANTHER" id="PTHR48207">
    <property type="entry name" value="SUCCINATE--HYDROXYMETHYLGLUTARATE COA-TRANSFERASE"/>
    <property type="match status" value="1"/>
</dbReference>
<dbReference type="PANTHER" id="PTHR48207:SF3">
    <property type="entry name" value="SUCCINATE--HYDROXYMETHYLGLUTARATE COA-TRANSFERASE"/>
    <property type="match status" value="1"/>
</dbReference>
<evidence type="ECO:0000313" key="2">
    <source>
        <dbReference type="EMBL" id="GAH07883.1"/>
    </source>
</evidence>
<name>X1EGV7_9ZZZZ</name>
<evidence type="ECO:0000256" key="1">
    <source>
        <dbReference type="ARBA" id="ARBA00022679"/>
    </source>
</evidence>
<keyword evidence="1" id="KW-0808">Transferase</keyword>
<dbReference type="InterPro" id="IPR023606">
    <property type="entry name" value="CoA-Trfase_III_dom_1_sf"/>
</dbReference>
<dbReference type="GO" id="GO:0008410">
    <property type="term" value="F:CoA-transferase activity"/>
    <property type="evidence" value="ECO:0007669"/>
    <property type="project" value="TreeGrafter"/>
</dbReference>
<proteinExistence type="predicted"/>
<comment type="caution">
    <text evidence="2">The sequence shown here is derived from an EMBL/GenBank/DDBJ whole genome shotgun (WGS) entry which is preliminary data.</text>
</comment>
<dbReference type="InterPro" id="IPR050483">
    <property type="entry name" value="CoA-transferase_III_domain"/>
</dbReference>
<dbReference type="Gene3D" id="3.40.50.10540">
    <property type="entry name" value="Crotonobetainyl-coa:carnitine coa-transferase, domain 1"/>
    <property type="match status" value="1"/>
</dbReference>
<reference evidence="2" key="1">
    <citation type="journal article" date="2014" name="Front. Microbiol.">
        <title>High frequency of phylogenetically diverse reductive dehalogenase-homologous genes in deep subseafloor sedimentary metagenomes.</title>
        <authorList>
            <person name="Kawai M."/>
            <person name="Futagami T."/>
            <person name="Toyoda A."/>
            <person name="Takaki Y."/>
            <person name="Nishi S."/>
            <person name="Hori S."/>
            <person name="Arai W."/>
            <person name="Tsubouchi T."/>
            <person name="Morono Y."/>
            <person name="Uchiyama I."/>
            <person name="Ito T."/>
            <person name="Fujiyama A."/>
            <person name="Inagaki F."/>
            <person name="Takami H."/>
        </authorList>
    </citation>
    <scope>NUCLEOTIDE SEQUENCE</scope>
    <source>
        <strain evidence="2">Expedition CK06-06</strain>
    </source>
</reference>
<sequence>MSDVVVQNFKPGTMERLGLGYDVLKDINSYIIYAALSGFGQDGPYSDRGSYATIAEAMSGHTRLTGDEVDPEGPPIEMAQAYGDLGPALFAAMSIIAAIRHRDKTGIGQMIDVSQLDCMVALNTAITGYNLSGL</sequence>
<dbReference type="InterPro" id="IPR003673">
    <property type="entry name" value="CoA-Trfase_fam_III"/>
</dbReference>